<proteinExistence type="predicted"/>
<reference evidence="2" key="1">
    <citation type="journal article" date="2022" name="Nat. Commun.">
        <title>Chromosome evolution and the genetic basis of agronomically important traits in greater yam.</title>
        <authorList>
            <person name="Bredeson J.V."/>
            <person name="Lyons J.B."/>
            <person name="Oniyinde I.O."/>
            <person name="Okereke N.R."/>
            <person name="Kolade O."/>
            <person name="Nnabue I."/>
            <person name="Nwadili C.O."/>
            <person name="Hribova E."/>
            <person name="Parker M."/>
            <person name="Nwogha J."/>
            <person name="Shu S."/>
            <person name="Carlson J."/>
            <person name="Kariba R."/>
            <person name="Muthemba S."/>
            <person name="Knop K."/>
            <person name="Barton G.J."/>
            <person name="Sherwood A.V."/>
            <person name="Lopez-Montes A."/>
            <person name="Asiedu R."/>
            <person name="Jamnadass R."/>
            <person name="Muchugi A."/>
            <person name="Goodstein D."/>
            <person name="Egesi C.N."/>
            <person name="Featherston J."/>
            <person name="Asfaw A."/>
            <person name="Simpson G.G."/>
            <person name="Dolezel J."/>
            <person name="Hendre P.S."/>
            <person name="Van Deynze A."/>
            <person name="Kumar P.L."/>
            <person name="Obidiegwu J.E."/>
            <person name="Bhattacharjee R."/>
            <person name="Rokhsar D.S."/>
        </authorList>
    </citation>
    <scope>NUCLEOTIDE SEQUENCE [LARGE SCALE GENOMIC DNA]</scope>
    <source>
        <strain evidence="2">cv. TDa95/00328</strain>
    </source>
</reference>
<dbReference type="Proteomes" id="UP000827976">
    <property type="component" value="Chromosome 20"/>
</dbReference>
<name>A0ACB7TSN9_DIOAL</name>
<organism evidence="1 2">
    <name type="scientific">Dioscorea alata</name>
    <name type="common">Purple yam</name>
    <dbReference type="NCBI Taxonomy" id="55571"/>
    <lineage>
        <taxon>Eukaryota</taxon>
        <taxon>Viridiplantae</taxon>
        <taxon>Streptophyta</taxon>
        <taxon>Embryophyta</taxon>
        <taxon>Tracheophyta</taxon>
        <taxon>Spermatophyta</taxon>
        <taxon>Magnoliopsida</taxon>
        <taxon>Liliopsida</taxon>
        <taxon>Dioscoreales</taxon>
        <taxon>Dioscoreaceae</taxon>
        <taxon>Dioscorea</taxon>
    </lineage>
</organism>
<evidence type="ECO:0000313" key="2">
    <source>
        <dbReference type="Proteomes" id="UP000827976"/>
    </source>
</evidence>
<gene>
    <name evidence="1" type="ORF">IHE45_20G070800</name>
</gene>
<sequence length="391" mass="42610">MPHQTIIPILFTLVILLLFKSPPPAAAAAAAAGGCYTSIFSFGDSISDTGNFIATGAYNPICNSPYGETFFHHPTGRASDGRLIIDFIAEGAGLPYLAPYLQGEKKHQDFKKGINFAVVGATALKTDFFQSKGITLPMTNYSLSIQLQWFKQLLPSLCSSDSECKNMIGNALFLMGGIGGNDYYNAFIDGRSVEEIRTFVPFVINAISSAITAVIELGARTLLVPGGVAFGCIPGYLDLYQSSNPEDYDQETGCIKWLNEFSEFHDSLLRNELELLQQLHPHATIIYAGYYEAMVAILQSPEQYGFESPLVACCGNGGYYNYNKSCVCGEVCSTVCNDPSKHFSWDGLHLTEAAYKIIATSLIQGKYTSPPITHTCFLGTNIEQFSSTFSM</sequence>
<evidence type="ECO:0000313" key="1">
    <source>
        <dbReference type="EMBL" id="KAH7651638.1"/>
    </source>
</evidence>
<dbReference type="EC" id="3.1.1.49" evidence="1"/>
<accession>A0ACB7TSN9</accession>
<keyword evidence="1" id="KW-0378">Hydrolase</keyword>
<protein>
    <submittedName>
        <fullName evidence="1">GDSL lipase/esterase protein</fullName>
        <ecNumber evidence="1">3.1.1.49</ecNumber>
    </submittedName>
</protein>
<comment type="caution">
    <text evidence="1">The sequence shown here is derived from an EMBL/GenBank/DDBJ whole genome shotgun (WGS) entry which is preliminary data.</text>
</comment>
<dbReference type="EMBL" id="CM037030">
    <property type="protein sequence ID" value="KAH7651638.1"/>
    <property type="molecule type" value="Genomic_DNA"/>
</dbReference>
<keyword evidence="2" id="KW-1185">Reference proteome</keyword>